<dbReference type="Proteomes" id="UP000232638">
    <property type="component" value="Chromosome"/>
</dbReference>
<dbReference type="EMBL" id="CP020370">
    <property type="protein sequence ID" value="AUB82851.1"/>
    <property type="molecule type" value="Genomic_DNA"/>
</dbReference>
<dbReference type="InterPro" id="IPR016174">
    <property type="entry name" value="Di-haem_cyt_TM"/>
</dbReference>
<dbReference type="PANTHER" id="PTHR30485">
    <property type="entry name" value="NI/FE-HYDROGENASE 1 B-TYPE CYTOCHROME SUBUNIT"/>
    <property type="match status" value="1"/>
</dbReference>
<comment type="subcellular location">
    <subcellularLocation>
        <location evidence="1">Cell membrane</location>
        <topology evidence="1">Multi-pass membrane protein</topology>
    </subcellularLocation>
</comment>
<gene>
    <name evidence="8" type="ORF">THSYN_19165</name>
</gene>
<dbReference type="GO" id="GO:0005886">
    <property type="term" value="C:plasma membrane"/>
    <property type="evidence" value="ECO:0007669"/>
    <property type="project" value="UniProtKB-SubCell"/>
</dbReference>
<keyword evidence="5 6" id="KW-0472">Membrane</keyword>
<feature type="transmembrane region" description="Helical" evidence="6">
    <location>
        <begin position="94"/>
        <end position="116"/>
    </location>
</feature>
<dbReference type="InterPro" id="IPR011577">
    <property type="entry name" value="Cyt_b561_bac/Ni-Hgenase"/>
</dbReference>
<dbReference type="AlphaFoldDB" id="A0A2K8UCR2"/>
<evidence type="ECO:0000313" key="8">
    <source>
        <dbReference type="EMBL" id="AUB82851.1"/>
    </source>
</evidence>
<evidence type="ECO:0000256" key="3">
    <source>
        <dbReference type="ARBA" id="ARBA00022692"/>
    </source>
</evidence>
<organism evidence="8 9">
    <name type="scientific">Candidatus Thiodictyon syntrophicum</name>
    <dbReference type="NCBI Taxonomy" id="1166950"/>
    <lineage>
        <taxon>Bacteria</taxon>
        <taxon>Pseudomonadati</taxon>
        <taxon>Pseudomonadota</taxon>
        <taxon>Gammaproteobacteria</taxon>
        <taxon>Chromatiales</taxon>
        <taxon>Chromatiaceae</taxon>
        <taxon>Thiodictyon</taxon>
    </lineage>
</organism>
<evidence type="ECO:0000256" key="6">
    <source>
        <dbReference type="SAM" id="Phobius"/>
    </source>
</evidence>
<dbReference type="SUPFAM" id="SSF81342">
    <property type="entry name" value="Transmembrane di-heme cytochromes"/>
    <property type="match status" value="1"/>
</dbReference>
<accession>A0A2K8UCR2</accession>
<keyword evidence="9" id="KW-1185">Reference proteome</keyword>
<evidence type="ECO:0000313" key="9">
    <source>
        <dbReference type="Proteomes" id="UP000232638"/>
    </source>
</evidence>
<dbReference type="Pfam" id="PF01292">
    <property type="entry name" value="Ni_hydr_CYTB"/>
    <property type="match status" value="1"/>
</dbReference>
<dbReference type="GO" id="GO:0022904">
    <property type="term" value="P:respiratory electron transport chain"/>
    <property type="evidence" value="ECO:0007669"/>
    <property type="project" value="InterPro"/>
</dbReference>
<keyword evidence="4 6" id="KW-1133">Transmembrane helix</keyword>
<evidence type="ECO:0000259" key="7">
    <source>
        <dbReference type="Pfam" id="PF01292"/>
    </source>
</evidence>
<feature type="transmembrane region" description="Helical" evidence="6">
    <location>
        <begin position="145"/>
        <end position="166"/>
    </location>
</feature>
<evidence type="ECO:0000256" key="4">
    <source>
        <dbReference type="ARBA" id="ARBA00022989"/>
    </source>
</evidence>
<name>A0A2K8UCR2_9GAMM</name>
<evidence type="ECO:0000256" key="1">
    <source>
        <dbReference type="ARBA" id="ARBA00004651"/>
    </source>
</evidence>
<reference evidence="8 9" key="1">
    <citation type="submission" date="2017-03" db="EMBL/GenBank/DDBJ databases">
        <title>Complete genome sequence of Candidatus 'Thiodictyon syntrophicum' sp. nov. strain Cad16T, a photolithoautotroph purple sulfur bacterium isolated from an alpine meromictic lake.</title>
        <authorList>
            <person name="Luedin S.M."/>
            <person name="Pothier J.F."/>
            <person name="Danza F."/>
            <person name="Storelli N."/>
            <person name="Wittwer M."/>
            <person name="Tonolla M."/>
        </authorList>
    </citation>
    <scope>NUCLEOTIDE SEQUENCE [LARGE SCALE GENOMIC DNA]</scope>
    <source>
        <strain evidence="8 9">Cad16T</strain>
    </source>
</reference>
<feature type="transmembrane region" description="Helical" evidence="6">
    <location>
        <begin position="15"/>
        <end position="33"/>
    </location>
</feature>
<dbReference type="OrthoDB" id="196472at2"/>
<dbReference type="PANTHER" id="PTHR30485:SF2">
    <property type="entry name" value="BLL0597 PROTEIN"/>
    <property type="match status" value="1"/>
</dbReference>
<keyword evidence="2" id="KW-1003">Cell membrane</keyword>
<protein>
    <submittedName>
        <fullName evidence="8">Cytochrome B</fullName>
    </submittedName>
</protein>
<dbReference type="RefSeq" id="WP_100920557.1">
    <property type="nucleotide sequence ID" value="NZ_CP020370.1"/>
</dbReference>
<evidence type="ECO:0000256" key="2">
    <source>
        <dbReference type="ARBA" id="ARBA00022475"/>
    </source>
</evidence>
<sequence length="228" mass="24456">MQQHSIRLWDLPTRLFHWLLAVLVGGAFLTGLTGGNAMVWHGRLGLLILGLLTFRLVWGVVGSTYARFIQFVPGPTTLLTYLRGGWQGLGHNPLGALSVLVLLGVLLLQTLSGLFANDDIAFNGPLQDLVTRRTSDWLTGLHRQAIWLIGTLITLHVAAVLFHTYVHKDDLITPMLNGMKQVTAPGARGATGGGWVALVTALAAALLAMWIAGGGLLPSPVPVPVPTW</sequence>
<dbReference type="GO" id="GO:0009055">
    <property type="term" value="F:electron transfer activity"/>
    <property type="evidence" value="ECO:0007669"/>
    <property type="project" value="InterPro"/>
</dbReference>
<dbReference type="InterPro" id="IPR051542">
    <property type="entry name" value="Hydrogenase_cytochrome"/>
</dbReference>
<evidence type="ECO:0000256" key="5">
    <source>
        <dbReference type="ARBA" id="ARBA00023136"/>
    </source>
</evidence>
<keyword evidence="3 6" id="KW-0812">Transmembrane</keyword>
<feature type="transmembrane region" description="Helical" evidence="6">
    <location>
        <begin position="187"/>
        <end position="212"/>
    </location>
</feature>
<feature type="domain" description="Cytochrome b561 bacterial/Ni-hydrogenase" evidence="7">
    <location>
        <begin position="9"/>
        <end position="178"/>
    </location>
</feature>
<dbReference type="Gene3D" id="1.20.950.20">
    <property type="entry name" value="Transmembrane di-heme cytochromes, Chain C"/>
    <property type="match status" value="1"/>
</dbReference>
<proteinExistence type="predicted"/>
<dbReference type="KEGG" id="tsy:THSYN_19165"/>
<feature type="transmembrane region" description="Helical" evidence="6">
    <location>
        <begin position="40"/>
        <end position="58"/>
    </location>
</feature>
<dbReference type="GO" id="GO:0020037">
    <property type="term" value="F:heme binding"/>
    <property type="evidence" value="ECO:0007669"/>
    <property type="project" value="TreeGrafter"/>
</dbReference>